<sequence>MKKIIFYALTLSVFVFGSAFAQTVAEQNLSSAIQSAENIKQEVTVSRKAVNQLVKQLTIIRNPNIVLFATIMTNSNDEKETNANNVDYYVATAQSSSSIAFSTALINDLTAKILQQNDVVYLLTNQIVTAVNSGNNSLALNLVTPLRSALTKQFNFARNIITNVQELQVLNKTYNVCIKVVDSQGNTTSYQPGFYAVNTLTGEYLYPNNDQGNQNGGDCFLNLPKGTYNFGGFQDYFCGVTSIGPIVLSDSLLNQNGIIEVTLVLWCE</sequence>
<proteinExistence type="predicted"/>
<gene>
    <name evidence="2" type="ORF">ACFFUU_12850</name>
</gene>
<keyword evidence="1" id="KW-0732">Signal</keyword>
<dbReference type="Proteomes" id="UP001589576">
    <property type="component" value="Unassembled WGS sequence"/>
</dbReference>
<reference evidence="2 3" key="1">
    <citation type="submission" date="2024-09" db="EMBL/GenBank/DDBJ databases">
        <authorList>
            <person name="Sun Q."/>
            <person name="Mori K."/>
        </authorList>
    </citation>
    <scope>NUCLEOTIDE SEQUENCE [LARGE SCALE GENOMIC DNA]</scope>
    <source>
        <strain evidence="2 3">CECT 8460</strain>
    </source>
</reference>
<evidence type="ECO:0000313" key="3">
    <source>
        <dbReference type="Proteomes" id="UP001589576"/>
    </source>
</evidence>
<keyword evidence="3" id="KW-1185">Reference proteome</keyword>
<feature type="signal peptide" evidence="1">
    <location>
        <begin position="1"/>
        <end position="21"/>
    </location>
</feature>
<evidence type="ECO:0000256" key="1">
    <source>
        <dbReference type="SAM" id="SignalP"/>
    </source>
</evidence>
<dbReference type="EMBL" id="JBHMFB010000044">
    <property type="protein sequence ID" value="MFB9090497.1"/>
    <property type="molecule type" value="Genomic_DNA"/>
</dbReference>
<name>A0ABV5GIA6_9FLAO</name>
<evidence type="ECO:0000313" key="2">
    <source>
        <dbReference type="EMBL" id="MFB9090497.1"/>
    </source>
</evidence>
<feature type="chain" id="PRO_5046711896" evidence="1">
    <location>
        <begin position="22"/>
        <end position="268"/>
    </location>
</feature>
<protein>
    <submittedName>
        <fullName evidence="2">Uncharacterized protein</fullName>
    </submittedName>
</protein>
<dbReference type="RefSeq" id="WP_290284622.1">
    <property type="nucleotide sequence ID" value="NZ_JAUFQN010000019.1"/>
</dbReference>
<comment type="caution">
    <text evidence="2">The sequence shown here is derived from an EMBL/GenBank/DDBJ whole genome shotgun (WGS) entry which is preliminary data.</text>
</comment>
<organism evidence="2 3">
    <name type="scientific">Flavobacterium paronense</name>
    <dbReference type="NCBI Taxonomy" id="1392775"/>
    <lineage>
        <taxon>Bacteria</taxon>
        <taxon>Pseudomonadati</taxon>
        <taxon>Bacteroidota</taxon>
        <taxon>Flavobacteriia</taxon>
        <taxon>Flavobacteriales</taxon>
        <taxon>Flavobacteriaceae</taxon>
        <taxon>Flavobacterium</taxon>
    </lineage>
</organism>
<accession>A0ABV5GIA6</accession>